<keyword evidence="5" id="KW-0411">Iron-sulfur</keyword>
<proteinExistence type="predicted"/>
<sequence length="366" mass="38552">MSAHLAKTSAADVLQNVRGLKLLVVWATTRCQLRCRYCYMSAGDVHEIDLDPEVFATAASNLGMNAGTEIQIAGGEPLLVPDIVEAIVEQAHRLGSARISVQTNGLAIDERFIALVKRYRLGVGVSLDGPPAINERVRGRSADVLRGLARLEAAGIPFGVTAVVSRDNVDALPDLGLLLAGFSQARSLGLDILRLAGRAREEDLAAPAALRNAFLALSERLAWVNRHRRTPIRLRELAAADCGGGAGYCPSEFGLGAALTADGALYPCASLVGRPEYDCGTAAAPDYARLRLGLPADTSACGSCAATGCRGRCPSLALLSPRAGKLDCLMRLAVSRQSKFTASTTSTIGTTGRRVIPIENRPAHTS</sequence>
<feature type="domain" description="Radical SAM core" evidence="6">
    <location>
        <begin position="17"/>
        <end position="241"/>
    </location>
</feature>
<dbReference type="InterPro" id="IPR013785">
    <property type="entry name" value="Aldolase_TIM"/>
</dbReference>
<dbReference type="InterPro" id="IPR007197">
    <property type="entry name" value="rSAM"/>
</dbReference>
<evidence type="ECO:0000256" key="4">
    <source>
        <dbReference type="ARBA" id="ARBA00023004"/>
    </source>
</evidence>
<dbReference type="RefSeq" id="WP_418890853.1">
    <property type="nucleotide sequence ID" value="NZ_JBEUWX010000002.1"/>
</dbReference>
<accession>A0ABV4UDL7</accession>
<dbReference type="SUPFAM" id="SSF102114">
    <property type="entry name" value="Radical SAM enzymes"/>
    <property type="match status" value="1"/>
</dbReference>
<dbReference type="Pfam" id="PF04055">
    <property type="entry name" value="Radical_SAM"/>
    <property type="match status" value="1"/>
</dbReference>
<protein>
    <submittedName>
        <fullName evidence="7">Radical SAM/SPASM domain-containing protein</fullName>
    </submittedName>
</protein>
<comment type="cofactor">
    <cofactor evidence="1">
        <name>[4Fe-4S] cluster</name>
        <dbReference type="ChEBI" id="CHEBI:49883"/>
    </cofactor>
</comment>
<comment type="caution">
    <text evidence="7">The sequence shown here is derived from an EMBL/GenBank/DDBJ whole genome shotgun (WGS) entry which is preliminary data.</text>
</comment>
<evidence type="ECO:0000256" key="1">
    <source>
        <dbReference type="ARBA" id="ARBA00001966"/>
    </source>
</evidence>
<evidence type="ECO:0000256" key="5">
    <source>
        <dbReference type="ARBA" id="ARBA00023014"/>
    </source>
</evidence>
<dbReference type="SFLD" id="SFLDG01067">
    <property type="entry name" value="SPASM/twitch_domain_containing"/>
    <property type="match status" value="1"/>
</dbReference>
<keyword evidence="2" id="KW-0949">S-adenosyl-L-methionine</keyword>
<keyword evidence="8" id="KW-1185">Reference proteome</keyword>
<organism evidence="7 8">
    <name type="scientific">Dentiradicibacter hellwigii</name>
    <dbReference type="NCBI Taxonomy" id="3149053"/>
    <lineage>
        <taxon>Bacteria</taxon>
        <taxon>Pseudomonadati</taxon>
        <taxon>Pseudomonadota</taxon>
        <taxon>Betaproteobacteria</taxon>
        <taxon>Rhodocyclales</taxon>
        <taxon>Rhodocyclaceae</taxon>
        <taxon>Dentiradicibacter</taxon>
    </lineage>
</organism>
<keyword evidence="3" id="KW-0479">Metal-binding</keyword>
<dbReference type="InterPro" id="IPR058240">
    <property type="entry name" value="rSAM_sf"/>
</dbReference>
<dbReference type="SFLD" id="SFLDS00029">
    <property type="entry name" value="Radical_SAM"/>
    <property type="match status" value="1"/>
</dbReference>
<evidence type="ECO:0000259" key="6">
    <source>
        <dbReference type="PROSITE" id="PS51918"/>
    </source>
</evidence>
<name>A0ABV4UDL7_9RHOO</name>
<dbReference type="PANTHER" id="PTHR11228">
    <property type="entry name" value="RADICAL SAM DOMAIN PROTEIN"/>
    <property type="match status" value="1"/>
</dbReference>
<dbReference type="SFLD" id="SFLDG01386">
    <property type="entry name" value="main_SPASM_domain-containing"/>
    <property type="match status" value="1"/>
</dbReference>
<evidence type="ECO:0000313" key="8">
    <source>
        <dbReference type="Proteomes" id="UP001574673"/>
    </source>
</evidence>
<reference evidence="8" key="1">
    <citation type="submission" date="2024-06" db="EMBL/GenBank/DDBJ databases">
        <title>Radixoralia hellwigii gen. nov., sp nov., isolated from a root canal in the human oral cavity.</title>
        <authorList>
            <person name="Bartsch S."/>
            <person name="Wittmer A."/>
            <person name="Schulz A.-K."/>
            <person name="Neumann-Schaal M."/>
            <person name="Wolf J."/>
            <person name="Gronow S."/>
            <person name="Tennert C."/>
            <person name="Haecker G."/>
            <person name="Cieplik F."/>
            <person name="Al-Ahmad A."/>
        </authorList>
    </citation>
    <scope>NUCLEOTIDE SEQUENCE [LARGE SCALE GENOMIC DNA]</scope>
    <source>
        <strain evidence="8">Wk13</strain>
    </source>
</reference>
<dbReference type="PANTHER" id="PTHR11228:SF7">
    <property type="entry name" value="PQQA PEPTIDE CYCLASE"/>
    <property type="match status" value="1"/>
</dbReference>
<dbReference type="Gene3D" id="3.20.20.70">
    <property type="entry name" value="Aldolase class I"/>
    <property type="match status" value="1"/>
</dbReference>
<dbReference type="PROSITE" id="PS51918">
    <property type="entry name" value="RADICAL_SAM"/>
    <property type="match status" value="1"/>
</dbReference>
<dbReference type="CDD" id="cd01335">
    <property type="entry name" value="Radical_SAM"/>
    <property type="match status" value="1"/>
</dbReference>
<keyword evidence="4" id="KW-0408">Iron</keyword>
<dbReference type="Proteomes" id="UP001574673">
    <property type="component" value="Unassembled WGS sequence"/>
</dbReference>
<dbReference type="EMBL" id="JBEUWX010000002">
    <property type="protein sequence ID" value="MFA9949744.1"/>
    <property type="molecule type" value="Genomic_DNA"/>
</dbReference>
<evidence type="ECO:0000256" key="3">
    <source>
        <dbReference type="ARBA" id="ARBA00022723"/>
    </source>
</evidence>
<dbReference type="InterPro" id="IPR050377">
    <property type="entry name" value="Radical_SAM_PqqE_MftC-like"/>
</dbReference>
<gene>
    <name evidence="7" type="ORF">ABCS64_05275</name>
</gene>
<evidence type="ECO:0000313" key="7">
    <source>
        <dbReference type="EMBL" id="MFA9949744.1"/>
    </source>
</evidence>
<evidence type="ECO:0000256" key="2">
    <source>
        <dbReference type="ARBA" id="ARBA00022691"/>
    </source>
</evidence>